<evidence type="ECO:0000313" key="10">
    <source>
        <dbReference type="EMBL" id="MEE7455547.1"/>
    </source>
</evidence>
<dbReference type="InterPro" id="IPR050445">
    <property type="entry name" value="Bact_polysacc_biosynth/exp"/>
</dbReference>
<name>A0ABU7T4S7_9HYPH</name>
<evidence type="ECO:0000259" key="9">
    <source>
        <dbReference type="Pfam" id="PF02706"/>
    </source>
</evidence>
<keyword evidence="3 8" id="KW-0812">Transmembrane</keyword>
<dbReference type="Proteomes" id="UP001349262">
    <property type="component" value="Unassembled WGS sequence"/>
</dbReference>
<dbReference type="InterPro" id="IPR027417">
    <property type="entry name" value="P-loop_NTPase"/>
</dbReference>
<feature type="domain" description="Polysaccharide chain length determinant N-terminal" evidence="9">
    <location>
        <begin position="39"/>
        <end position="129"/>
    </location>
</feature>
<accession>A0ABU7T4S7</accession>
<keyword evidence="2" id="KW-1003">Cell membrane</keyword>
<reference evidence="10 11" key="1">
    <citation type="journal article" date="2012" name="Genet. Mol. Biol.">
        <title>Analysis of 16S rRNA and mxaF genes revealing insights into Methylobacterium niche-specific plant association.</title>
        <authorList>
            <person name="Dourado M.N."/>
            <person name="Andreote F.D."/>
            <person name="Dini-Andreote F."/>
            <person name="Conti R."/>
            <person name="Araujo J.M."/>
            <person name="Araujo W.L."/>
        </authorList>
    </citation>
    <scope>NUCLEOTIDE SEQUENCE [LARGE SCALE GENOMIC DNA]</scope>
    <source>
        <strain evidence="10 11">SR1.6/4</strain>
    </source>
</reference>
<dbReference type="Pfam" id="PF02706">
    <property type="entry name" value="Wzz"/>
    <property type="match status" value="1"/>
</dbReference>
<comment type="caution">
    <text evidence="10">The sequence shown here is derived from an EMBL/GenBank/DDBJ whole genome shotgun (WGS) entry which is preliminary data.</text>
</comment>
<feature type="transmembrane region" description="Helical" evidence="8">
    <location>
        <begin position="291"/>
        <end position="311"/>
    </location>
</feature>
<dbReference type="EMBL" id="MLBY01000002">
    <property type="protein sequence ID" value="MEE7455547.1"/>
    <property type="molecule type" value="Genomic_DNA"/>
</dbReference>
<gene>
    <name evidence="10" type="ORF">MRSR164_01555</name>
</gene>
<dbReference type="Gene3D" id="3.40.50.300">
    <property type="entry name" value="P-loop containing nucleotide triphosphate hydrolases"/>
    <property type="match status" value="1"/>
</dbReference>
<evidence type="ECO:0000256" key="7">
    <source>
        <dbReference type="ARBA" id="ARBA00023136"/>
    </source>
</evidence>
<evidence type="ECO:0000313" key="11">
    <source>
        <dbReference type="Proteomes" id="UP001349262"/>
    </source>
</evidence>
<evidence type="ECO:0000256" key="3">
    <source>
        <dbReference type="ARBA" id="ARBA00022692"/>
    </source>
</evidence>
<dbReference type="SUPFAM" id="SSF52540">
    <property type="entry name" value="P-loop containing nucleoside triphosphate hydrolases"/>
    <property type="match status" value="1"/>
</dbReference>
<comment type="subcellular location">
    <subcellularLocation>
        <location evidence="1">Cell membrane</location>
        <topology evidence="1">Multi-pass membrane protein</topology>
    </subcellularLocation>
</comment>
<proteinExistence type="predicted"/>
<evidence type="ECO:0000256" key="5">
    <source>
        <dbReference type="ARBA" id="ARBA00022840"/>
    </source>
</evidence>
<organism evidence="10 11">
    <name type="scientific">Methylobacterium radiotolerans</name>
    <dbReference type="NCBI Taxonomy" id="31998"/>
    <lineage>
        <taxon>Bacteria</taxon>
        <taxon>Pseudomonadati</taxon>
        <taxon>Pseudomonadota</taxon>
        <taxon>Alphaproteobacteria</taxon>
        <taxon>Hyphomicrobiales</taxon>
        <taxon>Methylobacteriaceae</taxon>
        <taxon>Methylobacterium</taxon>
    </lineage>
</organism>
<evidence type="ECO:0000256" key="6">
    <source>
        <dbReference type="ARBA" id="ARBA00022989"/>
    </source>
</evidence>
<keyword evidence="4" id="KW-0547">Nucleotide-binding</keyword>
<keyword evidence="7 8" id="KW-0472">Membrane</keyword>
<dbReference type="PANTHER" id="PTHR32309">
    <property type="entry name" value="TYROSINE-PROTEIN KINASE"/>
    <property type="match status" value="1"/>
</dbReference>
<evidence type="ECO:0000256" key="4">
    <source>
        <dbReference type="ARBA" id="ARBA00022741"/>
    </source>
</evidence>
<dbReference type="InterPro" id="IPR003856">
    <property type="entry name" value="LPS_length_determ_N"/>
</dbReference>
<evidence type="ECO:0000256" key="1">
    <source>
        <dbReference type="ARBA" id="ARBA00004651"/>
    </source>
</evidence>
<keyword evidence="6 8" id="KW-1133">Transmembrane helix</keyword>
<keyword evidence="5" id="KW-0067">ATP-binding</keyword>
<feature type="transmembrane region" description="Helical" evidence="8">
    <location>
        <begin position="51"/>
        <end position="69"/>
    </location>
</feature>
<dbReference type="CDD" id="cd05387">
    <property type="entry name" value="BY-kinase"/>
    <property type="match status" value="1"/>
</dbReference>
<sequence>MNYTSKILRPDDSHDGPLAGLDRIDLGEPGHESETTLIGDLIAAIRRHAQALALWVLLCTAAGIAYVVIAQPEFVAAAQIALEPRVRLPPGADAAAAAAATVPALDSAQAESQVQVIRSARNLRYVFDTLGLDADPAYAAKGPGLLGRTVGLLSALVPFLSVPPLSPEEAAMRAREIAFQNFSDRVQVKRLGQSYVLEVSFRGLTPRDAARLTNTIAAAYIRDQVLVRAASDQRGTEFLQGRIALIQAQKKAADEAVATGVITDFQFPDSDARIVGAALRPLAAAYPQTKLILLLGAVFGLVSGVGCIAVLHSFDRTVRSPAQIRRMLGIDCFPVPRYREGRLTETSALGRPESDFALALRRLRTVLFAVGGEDRYITIGLLACHAEAGCSALSANLACLLSASSDRVLLVDADLREPELTRRFAPRAADGLEGLVLSPANGAELPEVALAASLSFVPAVAAGRTANPNAFLGAHAMRAALARVNGKRDILLDLPPLDASSDAQAIGHLLTGIVLVASLNRTKLDQLSDAIRALRSARCRVLGIVLNDPVQARRARRHVRASAS</sequence>
<evidence type="ECO:0000256" key="2">
    <source>
        <dbReference type="ARBA" id="ARBA00022475"/>
    </source>
</evidence>
<keyword evidence="11" id="KW-1185">Reference proteome</keyword>
<evidence type="ECO:0000256" key="8">
    <source>
        <dbReference type="SAM" id="Phobius"/>
    </source>
</evidence>
<dbReference type="InterPro" id="IPR005702">
    <property type="entry name" value="Wzc-like_C"/>
</dbReference>
<dbReference type="PANTHER" id="PTHR32309:SF13">
    <property type="entry name" value="FERRIC ENTEROBACTIN TRANSPORT PROTEIN FEPE"/>
    <property type="match status" value="1"/>
</dbReference>
<protein>
    <recommendedName>
        <fullName evidence="9">Polysaccharide chain length determinant N-terminal domain-containing protein</fullName>
    </recommendedName>
</protein>